<organism evidence="3 4">
    <name type="scientific">Mesorhizobium hungaricum</name>
    <dbReference type="NCBI Taxonomy" id="1566387"/>
    <lineage>
        <taxon>Bacteria</taxon>
        <taxon>Pseudomonadati</taxon>
        <taxon>Pseudomonadota</taxon>
        <taxon>Alphaproteobacteria</taxon>
        <taxon>Hyphomicrobiales</taxon>
        <taxon>Phyllobacteriaceae</taxon>
        <taxon>Mesorhizobium</taxon>
    </lineage>
</organism>
<evidence type="ECO:0000313" key="3">
    <source>
        <dbReference type="EMBL" id="OCX22736.1"/>
    </source>
</evidence>
<evidence type="ECO:0000259" key="2">
    <source>
        <dbReference type="Pfam" id="PF21834"/>
    </source>
</evidence>
<evidence type="ECO:0000256" key="1">
    <source>
        <dbReference type="SAM" id="MobiDB-lite"/>
    </source>
</evidence>
<gene>
    <name evidence="3" type="ORF">QV13_04505</name>
</gene>
<dbReference type="AlphaFoldDB" id="A0A1C2E725"/>
<evidence type="ECO:0000313" key="4">
    <source>
        <dbReference type="Proteomes" id="UP000094412"/>
    </source>
</evidence>
<dbReference type="RefSeq" id="WP_065996734.1">
    <property type="nucleotide sequence ID" value="NZ_MDEO01000026.1"/>
</dbReference>
<name>A0A1C2E725_9HYPH</name>
<dbReference type="Pfam" id="PF21834">
    <property type="entry name" value="DUF6894"/>
    <property type="match status" value="1"/>
</dbReference>
<feature type="domain" description="DUF6894" evidence="2">
    <location>
        <begin position="87"/>
        <end position="151"/>
    </location>
</feature>
<protein>
    <recommendedName>
        <fullName evidence="2">DUF6894 domain-containing protein</fullName>
    </recommendedName>
</protein>
<accession>A0A1C2E725</accession>
<reference evidence="3 4" key="1">
    <citation type="submission" date="2016-08" db="EMBL/GenBank/DDBJ databases">
        <title>Whole genome sequence of Mesorhizobium sp. strain UASWS1009 isolated from industrial sewage.</title>
        <authorList>
            <person name="Crovadore J."/>
            <person name="Calmin G."/>
            <person name="Chablais R."/>
            <person name="Cochard B."/>
            <person name="Lefort F."/>
        </authorList>
    </citation>
    <scope>NUCLEOTIDE SEQUENCE [LARGE SCALE GENOMIC DNA]</scope>
    <source>
        <strain evidence="3 4">UASWS1009</strain>
    </source>
</reference>
<keyword evidence="4" id="KW-1185">Reference proteome</keyword>
<comment type="caution">
    <text evidence="3">The sequence shown here is derived from an EMBL/GenBank/DDBJ whole genome shotgun (WGS) entry which is preliminary data.</text>
</comment>
<dbReference type="InterPro" id="IPR054189">
    <property type="entry name" value="DUF6894"/>
</dbReference>
<proteinExistence type="predicted"/>
<feature type="region of interest" description="Disordered" evidence="1">
    <location>
        <begin position="62"/>
        <end position="81"/>
    </location>
</feature>
<sequence>MQIIRTEVIDATAGDGKPATRVVFRGEGGDSVVVETTGEQGDRETAIEKAKAILLQTAVFGDPDREANNGNSPLEPTERQRRGGQWFVFEYRDGDSSRRVPPSLLPGLDVAREEAIRSAADLLPDLHEALSRSDWMVRVYDDHGALLFTISKGEAEAGQRDAPS</sequence>
<dbReference type="OrthoDB" id="8073566at2"/>
<dbReference type="EMBL" id="MDEO01000026">
    <property type="protein sequence ID" value="OCX22736.1"/>
    <property type="molecule type" value="Genomic_DNA"/>
</dbReference>
<dbReference type="Proteomes" id="UP000094412">
    <property type="component" value="Unassembled WGS sequence"/>
</dbReference>